<evidence type="ECO:0000313" key="8">
    <source>
        <dbReference type="Proteomes" id="UP000323386"/>
    </source>
</evidence>
<evidence type="ECO:0000256" key="3">
    <source>
        <dbReference type="SAM" id="MobiDB-lite"/>
    </source>
</evidence>
<feature type="region of interest" description="Disordered" evidence="3">
    <location>
        <begin position="282"/>
        <end position="326"/>
    </location>
</feature>
<feature type="signal peptide" evidence="5">
    <location>
        <begin position="1"/>
        <end position="26"/>
    </location>
</feature>
<name>A0A5C3F0V4_9BASI</name>
<keyword evidence="5" id="KW-0732">Signal</keyword>
<keyword evidence="1 2" id="KW-0728">SH3 domain</keyword>
<feature type="chain" id="PRO_5022937224" description="SH3 domain-containing protein" evidence="5">
    <location>
        <begin position="27"/>
        <end position="605"/>
    </location>
</feature>
<feature type="transmembrane region" description="Helical" evidence="4">
    <location>
        <begin position="349"/>
        <end position="372"/>
    </location>
</feature>
<dbReference type="Proteomes" id="UP000323386">
    <property type="component" value="Unassembled WGS sequence"/>
</dbReference>
<feature type="compositionally biased region" description="Low complexity" evidence="3">
    <location>
        <begin position="309"/>
        <end position="320"/>
    </location>
</feature>
<evidence type="ECO:0000313" key="7">
    <source>
        <dbReference type="EMBL" id="SPO37655.1"/>
    </source>
</evidence>
<evidence type="ECO:0000256" key="2">
    <source>
        <dbReference type="PROSITE-ProRule" id="PRU00192"/>
    </source>
</evidence>
<sequence>MMHSIRATAIVAAAVAGVVSLQAVAAQQPAATGGCISLKGSSACPSFQEAFINPTSLADDWSFFNNVTDVASFDARFAAYLVSDRGYYADQIANGLQCRTEAAHNVTLQWQQTIFCSRFAQQSFDAGCNGAGSEGQDPAPRPAPVCEETCVQFVASEHSVLDFDSYCPNDGALTAAQNTTRYDTLRTNFRTCTDRSLDATRNNATCVLGINNEGSCGFASSVDQLCAHCDPRYNDQLPSCCFDARTDLSTCAEWGHPRASSIVPQQSVATNIGASPMAIGATSTASTPAPDATMSAAGVDPSGNGNGGASAASPTATATGRGAGAGQANGDGNTVLVSASDNVLSDGQLAGAIVGCIVGALLLGALLALLLLRCCRKDRKDTEANATGAGAVYGNAANGSHVERPWMQSEDGMVKSPELGGAKDGKFGAGGAAGAALGAGALGAGAAAAGAAAGKGRDSVDDRPISAMSGETGTDGRGTTIPAVKDQYSSHDICTGETVVAIYPYNATLNDEISLQPDDVITVQRLYDDGWALGRTEAGTEGAFPLVCVTSTKGGTTSGGSGEGLGSSTGGVTSGNDGNVTSSVDGAVTADEGFTSDATGLQQRR</sequence>
<dbReference type="PROSITE" id="PS50002">
    <property type="entry name" value="SH3"/>
    <property type="match status" value="1"/>
</dbReference>
<keyword evidence="8" id="KW-1185">Reference proteome</keyword>
<dbReference type="Pfam" id="PF14604">
    <property type="entry name" value="SH3_9"/>
    <property type="match status" value="1"/>
</dbReference>
<feature type="region of interest" description="Disordered" evidence="3">
    <location>
        <begin position="555"/>
        <end position="605"/>
    </location>
</feature>
<feature type="region of interest" description="Disordered" evidence="3">
    <location>
        <begin position="453"/>
        <end position="481"/>
    </location>
</feature>
<evidence type="ECO:0000256" key="4">
    <source>
        <dbReference type="SAM" id="Phobius"/>
    </source>
</evidence>
<dbReference type="PROSITE" id="PS51257">
    <property type="entry name" value="PROKAR_LIPOPROTEIN"/>
    <property type="match status" value="1"/>
</dbReference>
<dbReference type="EMBL" id="OOIP01000007">
    <property type="protein sequence ID" value="SPO37655.1"/>
    <property type="molecule type" value="Genomic_DNA"/>
</dbReference>
<dbReference type="SMART" id="SM00326">
    <property type="entry name" value="SH3"/>
    <property type="match status" value="1"/>
</dbReference>
<evidence type="ECO:0000256" key="1">
    <source>
        <dbReference type="ARBA" id="ARBA00022443"/>
    </source>
</evidence>
<protein>
    <recommendedName>
        <fullName evidence="6">SH3 domain-containing protein</fullName>
    </recommendedName>
</protein>
<accession>A0A5C3F0V4</accession>
<dbReference type="AlphaFoldDB" id="A0A5C3F0V4"/>
<keyword evidence="4" id="KW-1133">Transmembrane helix</keyword>
<dbReference type="Gene3D" id="2.30.30.40">
    <property type="entry name" value="SH3 Domains"/>
    <property type="match status" value="1"/>
</dbReference>
<reference evidence="7 8" key="1">
    <citation type="submission" date="2018-03" db="EMBL/GenBank/DDBJ databases">
        <authorList>
            <person name="Guldener U."/>
        </authorList>
    </citation>
    <scope>NUCLEOTIDE SEQUENCE [LARGE SCALE GENOMIC DNA]</scope>
    <source>
        <strain evidence="7 8">DAOM196992</strain>
    </source>
</reference>
<feature type="compositionally biased region" description="Polar residues" evidence="3">
    <location>
        <begin position="596"/>
        <end position="605"/>
    </location>
</feature>
<evidence type="ECO:0000259" key="6">
    <source>
        <dbReference type="PROSITE" id="PS50002"/>
    </source>
</evidence>
<dbReference type="CDD" id="cd00174">
    <property type="entry name" value="SH3"/>
    <property type="match status" value="1"/>
</dbReference>
<proteinExistence type="predicted"/>
<feature type="compositionally biased region" description="Basic and acidic residues" evidence="3">
    <location>
        <begin position="455"/>
        <end position="464"/>
    </location>
</feature>
<feature type="domain" description="SH3" evidence="6">
    <location>
        <begin position="494"/>
        <end position="554"/>
    </location>
</feature>
<feature type="compositionally biased region" description="Gly residues" evidence="3">
    <location>
        <begin position="556"/>
        <end position="573"/>
    </location>
</feature>
<dbReference type="OrthoDB" id="5340910at2759"/>
<feature type="compositionally biased region" description="Low complexity" evidence="3">
    <location>
        <begin position="282"/>
        <end position="297"/>
    </location>
</feature>
<keyword evidence="4" id="KW-0812">Transmembrane</keyword>
<dbReference type="InterPro" id="IPR001452">
    <property type="entry name" value="SH3_domain"/>
</dbReference>
<evidence type="ECO:0000256" key="5">
    <source>
        <dbReference type="SAM" id="SignalP"/>
    </source>
</evidence>
<organism evidence="7 8">
    <name type="scientific">Pseudozyma flocculosa</name>
    <dbReference type="NCBI Taxonomy" id="84751"/>
    <lineage>
        <taxon>Eukaryota</taxon>
        <taxon>Fungi</taxon>
        <taxon>Dikarya</taxon>
        <taxon>Basidiomycota</taxon>
        <taxon>Ustilaginomycotina</taxon>
        <taxon>Ustilaginomycetes</taxon>
        <taxon>Ustilaginales</taxon>
        <taxon>Ustilaginaceae</taxon>
        <taxon>Pseudozyma</taxon>
    </lineage>
</organism>
<dbReference type="InterPro" id="IPR036028">
    <property type="entry name" value="SH3-like_dom_sf"/>
</dbReference>
<dbReference type="SUPFAM" id="SSF50044">
    <property type="entry name" value="SH3-domain"/>
    <property type="match status" value="1"/>
</dbReference>
<keyword evidence="4" id="KW-0472">Membrane</keyword>
<gene>
    <name evidence="7" type="ORF">PSFLO_03131</name>
</gene>